<proteinExistence type="predicted"/>
<gene>
    <name evidence="1" type="ORF">LCGC14_1782360</name>
</gene>
<organism evidence="1">
    <name type="scientific">marine sediment metagenome</name>
    <dbReference type="NCBI Taxonomy" id="412755"/>
    <lineage>
        <taxon>unclassified sequences</taxon>
        <taxon>metagenomes</taxon>
        <taxon>ecological metagenomes</taxon>
    </lineage>
</organism>
<dbReference type="AlphaFoldDB" id="A0A0F9JUK8"/>
<evidence type="ECO:0000313" key="1">
    <source>
        <dbReference type="EMBL" id="KKM02648.1"/>
    </source>
</evidence>
<reference evidence="1" key="1">
    <citation type="journal article" date="2015" name="Nature">
        <title>Complex archaea that bridge the gap between prokaryotes and eukaryotes.</title>
        <authorList>
            <person name="Spang A."/>
            <person name="Saw J.H."/>
            <person name="Jorgensen S.L."/>
            <person name="Zaremba-Niedzwiedzka K."/>
            <person name="Martijn J."/>
            <person name="Lind A.E."/>
            <person name="van Eijk R."/>
            <person name="Schleper C."/>
            <person name="Guy L."/>
            <person name="Ettema T.J."/>
        </authorList>
    </citation>
    <scope>NUCLEOTIDE SEQUENCE</scope>
</reference>
<dbReference type="EMBL" id="LAZR01016875">
    <property type="protein sequence ID" value="KKM02648.1"/>
    <property type="molecule type" value="Genomic_DNA"/>
</dbReference>
<sequence length="50" mass="5671">MGTKVNREMKLSYDVSVEKILEAIKGDILQVKASRDHITDGIFIKTEVYS</sequence>
<name>A0A0F9JUK8_9ZZZZ</name>
<protein>
    <submittedName>
        <fullName evidence="1">Uncharacterized protein</fullName>
    </submittedName>
</protein>
<comment type="caution">
    <text evidence="1">The sequence shown here is derived from an EMBL/GenBank/DDBJ whole genome shotgun (WGS) entry which is preliminary data.</text>
</comment>
<accession>A0A0F9JUK8</accession>